<keyword evidence="1" id="KW-1133">Transmembrane helix</keyword>
<dbReference type="Pfam" id="PF05569">
    <property type="entry name" value="Peptidase_M56"/>
    <property type="match status" value="1"/>
</dbReference>
<dbReference type="SUPFAM" id="SSF55486">
    <property type="entry name" value="Metalloproteases ('zincins'), catalytic domain"/>
    <property type="match status" value="1"/>
</dbReference>
<reference evidence="3" key="1">
    <citation type="journal article" date="2012" name="Environ. Microbiol.">
        <title>Genomic content of uncultured Bacteroidetes from contrasting oceanic provinces in the North Atlantic Ocean.</title>
        <authorList>
            <person name="Gomez-Pereira P.R."/>
            <person name="Schuler M."/>
            <person name="Fuchs B.M."/>
            <person name="Bennke C."/>
            <person name="Teeling H."/>
            <person name="Waldmann J."/>
            <person name="Richter M."/>
            <person name="Barbe V."/>
            <person name="Bataille E."/>
            <person name="Glockner F.O."/>
            <person name="Amann R."/>
        </authorList>
    </citation>
    <scope>NUCLEOTIDE SEQUENCE</scope>
</reference>
<gene>
    <name evidence="3" type="ORF">VIS_S3ATA30027</name>
</gene>
<accession>H6RDY0</accession>
<feature type="transmembrane region" description="Helical" evidence="1">
    <location>
        <begin position="310"/>
        <end position="326"/>
    </location>
</feature>
<sequence length="904" mass="103494">MKKNVLAVLFILILCSCSKTKEAISKEAGNRLFRRVKTKHNSSIDSLDQVPYVINDPLSTPYYQLIDSLIGYWGVSRKVSPLNSLPYFEELDLGSNYYESRDVVSFKELDSGQIEFTIRFKETENEDNRYSRFIVARADSIPFKSNTNEILLSKYRELKSGVFSDSIYGAIDLFDPYSHLEAFKKDAARHGIDLSYISRSDMELIWEPDSCREFLGYSFKNCDPKKLGIGLRRTDWNERIISDFNEFRISMMWHEFGHTILGLQHLCQGGHIMSGRHQNPKVVENLSECDGEYISTYDLVFDHKDPHKNFQRAVLALFFICFKTLLSNETFFTAKRVYLLVGVLCCLLLPFVVITNYVTIDPVPLDWNNLPLVSQTTQTTNLPTWDWRLVLAQTYCVGVLLMFVRLLYQGYSVGRLIRSGIKRRNSGFTHVQVDQKILPFSFFNYIVYNPNQHLATDLDTILKHEKEHCKQKQSLDVIAVQLFLIFQWFNPFAWLYQKEVAQNIEYAADEATLRGVHSKKEYQYVLLDLVVGRQNLAITNPFYNSLIKNRIFMLNKKKSTSKSLWKILPILPLTVLFVFAFNTQTIAQVKQTKVEQKTNVIVAEINENTTDASLEKKVQFFKEKGIELAFKRIKRNQAGEIISIKASYENGTGSKGQYAVNGTDPISPFNLRVELDGDDIIRVDFQGNAPVPPAPPAPHKISKKHKKVKHLKAPKATKAPKANVKVKANIVVDGDDEDVHTTNIHIDGDNDWETLIEGMDLKGEINFDFEELLTTLAEMGDSLELKFKDLDIEGLAESFEINFDSIISNSIVVTDFQVDDENLHKRKMKRKDKNKNKQVFVFKSDEDSDPIILKDGKEIDAIEDLSGDEIESITISKAKEAIEKYGSKGVRGVIEIKGKKKDQH</sequence>
<evidence type="ECO:0000259" key="2">
    <source>
        <dbReference type="Pfam" id="PF05569"/>
    </source>
</evidence>
<keyword evidence="1" id="KW-0812">Transmembrane</keyword>
<dbReference type="PANTHER" id="PTHR34978">
    <property type="entry name" value="POSSIBLE SENSOR-TRANSDUCER PROTEIN BLAR"/>
    <property type="match status" value="1"/>
</dbReference>
<organism evidence="3">
    <name type="scientific">uncultured Flavobacteriia bacterium</name>
    <dbReference type="NCBI Taxonomy" id="212695"/>
    <lineage>
        <taxon>Bacteria</taxon>
        <taxon>Pseudomonadati</taxon>
        <taxon>Bacteroidota</taxon>
        <taxon>Flavobacteriia</taxon>
        <taxon>environmental samples</taxon>
    </lineage>
</organism>
<dbReference type="PROSITE" id="PS51257">
    <property type="entry name" value="PROKAR_LIPOPROTEIN"/>
    <property type="match status" value="1"/>
</dbReference>
<dbReference type="InterPro" id="IPR008756">
    <property type="entry name" value="Peptidase_M56"/>
</dbReference>
<dbReference type="CDD" id="cd07341">
    <property type="entry name" value="M56_BlaR1_MecR1_like"/>
    <property type="match status" value="1"/>
</dbReference>
<protein>
    <submittedName>
        <fullName evidence="3">Peptidase M56</fullName>
    </submittedName>
</protein>
<keyword evidence="1" id="KW-0472">Membrane</keyword>
<reference evidence="3" key="2">
    <citation type="submission" date="2012-02" db="EMBL/GenBank/DDBJ databases">
        <authorList>
            <person name="Genoscope - CEA"/>
        </authorList>
    </citation>
    <scope>NUCLEOTIDE SEQUENCE</scope>
</reference>
<feature type="transmembrane region" description="Helical" evidence="1">
    <location>
        <begin position="338"/>
        <end position="360"/>
    </location>
</feature>
<evidence type="ECO:0000256" key="1">
    <source>
        <dbReference type="SAM" id="Phobius"/>
    </source>
</evidence>
<name>H6RDY0_9BACT</name>
<proteinExistence type="predicted"/>
<dbReference type="EMBL" id="FO117574">
    <property type="protein sequence ID" value="CCF99241.1"/>
    <property type="molecule type" value="Genomic_DNA"/>
</dbReference>
<feature type="domain" description="Peptidase M56" evidence="2">
    <location>
        <begin position="455"/>
        <end position="554"/>
    </location>
</feature>
<dbReference type="AlphaFoldDB" id="H6RDY0"/>
<dbReference type="PANTHER" id="PTHR34978:SF3">
    <property type="entry name" value="SLR0241 PROTEIN"/>
    <property type="match status" value="1"/>
</dbReference>
<dbReference type="InterPro" id="IPR052173">
    <property type="entry name" value="Beta-lactam_resp_regulator"/>
</dbReference>
<feature type="transmembrane region" description="Helical" evidence="1">
    <location>
        <begin position="563"/>
        <end position="581"/>
    </location>
</feature>
<evidence type="ECO:0000313" key="3">
    <source>
        <dbReference type="EMBL" id="CCF99241.1"/>
    </source>
</evidence>
<feature type="transmembrane region" description="Helical" evidence="1">
    <location>
        <begin position="389"/>
        <end position="408"/>
    </location>
</feature>